<name>A0A8J6HP97_TENMO</name>
<evidence type="ECO:0000256" key="3">
    <source>
        <dbReference type="ARBA" id="ARBA00022490"/>
    </source>
</evidence>
<protein>
    <recommendedName>
        <fullName evidence="6">Gamma-tubulin complex component</fullName>
    </recommendedName>
</protein>
<gene>
    <name evidence="9" type="ORF">GEV33_005220</name>
</gene>
<keyword evidence="3 6" id="KW-0963">Cytoplasm</keyword>
<reference evidence="9" key="2">
    <citation type="submission" date="2021-08" db="EMBL/GenBank/DDBJ databases">
        <authorList>
            <person name="Eriksson T."/>
        </authorList>
    </citation>
    <scope>NUCLEOTIDE SEQUENCE</scope>
    <source>
        <strain evidence="9">Stoneville</strain>
        <tissue evidence="9">Whole head</tissue>
    </source>
</reference>
<evidence type="ECO:0000256" key="6">
    <source>
        <dbReference type="RuleBase" id="RU363050"/>
    </source>
</evidence>
<dbReference type="GO" id="GO:0000922">
    <property type="term" value="C:spindle pole"/>
    <property type="evidence" value="ECO:0007669"/>
    <property type="project" value="InterPro"/>
</dbReference>
<evidence type="ECO:0000259" key="8">
    <source>
        <dbReference type="Pfam" id="PF17681"/>
    </source>
</evidence>
<dbReference type="InterPro" id="IPR041470">
    <property type="entry name" value="GCP_N"/>
</dbReference>
<evidence type="ECO:0000256" key="2">
    <source>
        <dbReference type="ARBA" id="ARBA00010337"/>
    </source>
</evidence>
<reference evidence="9" key="1">
    <citation type="journal article" date="2020" name="J Insects Food Feed">
        <title>The yellow mealworm (Tenebrio molitor) genome: a resource for the emerging insects as food and feed industry.</title>
        <authorList>
            <person name="Eriksson T."/>
            <person name="Andere A."/>
            <person name="Kelstrup H."/>
            <person name="Emery V."/>
            <person name="Picard C."/>
        </authorList>
    </citation>
    <scope>NUCLEOTIDE SEQUENCE</scope>
    <source>
        <strain evidence="9">Stoneville</strain>
        <tissue evidence="9">Whole head</tissue>
    </source>
</reference>
<dbReference type="GO" id="GO:0051011">
    <property type="term" value="F:microtubule minus-end binding"/>
    <property type="evidence" value="ECO:0007669"/>
    <property type="project" value="TreeGrafter"/>
</dbReference>
<dbReference type="InterPro" id="IPR042241">
    <property type="entry name" value="GCP_C_sf"/>
</dbReference>
<dbReference type="GO" id="GO:0043015">
    <property type="term" value="F:gamma-tubulin binding"/>
    <property type="evidence" value="ECO:0007669"/>
    <property type="project" value="InterPro"/>
</dbReference>
<evidence type="ECO:0000256" key="1">
    <source>
        <dbReference type="ARBA" id="ARBA00004267"/>
    </source>
</evidence>
<comment type="subcellular location">
    <subcellularLocation>
        <location evidence="1 6">Cytoplasm</location>
        <location evidence="1 6">Cytoskeleton</location>
        <location evidence="1 6">Microtubule organizing center</location>
    </subcellularLocation>
</comment>
<keyword evidence="4 6" id="KW-0493">Microtubule</keyword>
<evidence type="ECO:0000259" key="7">
    <source>
        <dbReference type="Pfam" id="PF04130"/>
    </source>
</evidence>
<accession>A0A8J6HP97</accession>
<dbReference type="GO" id="GO:0000930">
    <property type="term" value="C:gamma-tubulin complex"/>
    <property type="evidence" value="ECO:0007669"/>
    <property type="project" value="TreeGrafter"/>
</dbReference>
<dbReference type="GO" id="GO:0031122">
    <property type="term" value="P:cytoplasmic microtubule organization"/>
    <property type="evidence" value="ECO:0007669"/>
    <property type="project" value="TreeGrafter"/>
</dbReference>
<dbReference type="GO" id="GO:0007020">
    <property type="term" value="P:microtubule nucleation"/>
    <property type="evidence" value="ECO:0007669"/>
    <property type="project" value="InterPro"/>
</dbReference>
<keyword evidence="10" id="KW-1185">Reference proteome</keyword>
<dbReference type="PANTHER" id="PTHR19302">
    <property type="entry name" value="GAMMA TUBULIN COMPLEX PROTEIN"/>
    <property type="match status" value="1"/>
</dbReference>
<comment type="similarity">
    <text evidence="2 6">Belongs to the TUBGCP family.</text>
</comment>
<keyword evidence="5 6" id="KW-0206">Cytoskeleton</keyword>
<comment type="caution">
    <text evidence="9">The sequence shown here is derived from an EMBL/GenBank/DDBJ whole genome shotgun (WGS) entry which is preliminary data.</text>
</comment>
<dbReference type="Proteomes" id="UP000719412">
    <property type="component" value="Unassembled WGS sequence"/>
</dbReference>
<evidence type="ECO:0000256" key="5">
    <source>
        <dbReference type="ARBA" id="ARBA00023212"/>
    </source>
</evidence>
<dbReference type="AlphaFoldDB" id="A0A8J6HP97"/>
<dbReference type="GO" id="GO:0051321">
    <property type="term" value="P:meiotic cell cycle"/>
    <property type="evidence" value="ECO:0007669"/>
    <property type="project" value="TreeGrafter"/>
</dbReference>
<feature type="domain" description="Gamma tubulin complex component protein N-terminal" evidence="8">
    <location>
        <begin position="17"/>
        <end position="342"/>
    </location>
</feature>
<dbReference type="Pfam" id="PF17681">
    <property type="entry name" value="GCP_N_terminal"/>
    <property type="match status" value="1"/>
</dbReference>
<evidence type="ECO:0000256" key="4">
    <source>
        <dbReference type="ARBA" id="ARBA00022701"/>
    </source>
</evidence>
<dbReference type="PANTHER" id="PTHR19302:SF27">
    <property type="entry name" value="GAMMA-TUBULIN COMPLEX COMPONENT 4"/>
    <property type="match status" value="1"/>
</dbReference>
<evidence type="ECO:0000313" key="10">
    <source>
        <dbReference type="Proteomes" id="UP000719412"/>
    </source>
</evidence>
<dbReference type="Pfam" id="PF04130">
    <property type="entry name" value="GCP_C_terminal"/>
    <property type="match status" value="1"/>
</dbReference>
<dbReference type="GO" id="GO:0005874">
    <property type="term" value="C:microtubule"/>
    <property type="evidence" value="ECO:0007669"/>
    <property type="project" value="UniProtKB-KW"/>
</dbReference>
<dbReference type="GO" id="GO:0051225">
    <property type="term" value="P:spindle assembly"/>
    <property type="evidence" value="ECO:0007669"/>
    <property type="project" value="TreeGrafter"/>
</dbReference>
<sequence length="662" mass="78469">MLHETLIRLWHNCEDSEASELYELQEFLHPGEKELLQCILEIASDYHKIVAFCDKIRNTKHDESTIKVVNEAVIEPHISPSGLYIQAFANGVLEVLKDYTNEIIRLEESFLQNPQLPLIFVFSSLEKYKILFNMLKSVIEVLQKDNLSGCLLMGRLHKYIYCGVETIANAAEKITQSLNSIFYRHLCNWIIYGDLVDIYNEFFICDGRCPDEDFLYPEQIEENSLSSSWTIDRKNRIRRPPPVRKFYINWSMVPMFINEDIAERILFMGRIVWIVRNDPKKVSQDQYQTKYRRDIWEGKDIEYYKKVQALEKQVFNQVEFQHAIEECRIKLTKYLWSVMVEEGNLKEHLQLIRDYYALGRGELFHQFIAVAENHLKGTSVEHNTYNLNFIFLEIARKIYGENDKTYLKFELATSKSDTSSTNLWSQLQLNFEISWPLHIVFHPKSIELYNKLFSYLLRLSKTQIDLHKLWHSHMASKKNIDRRVWTLRQHLLFLVNNLQYYLQVDVIEAQFSVLLKAVENANEFEDIIKVHHEFVSNLLAKTFVLTPDETHTYQNKHRLHQMPAVQFNVPSKVYNVIIRLLELCDKFCLVAGTWETELTEPEVAEFEEFQKRTDTIVETLLFILYRLHEKANGQHLLQLLYQLDFNRYFTKSKPDFNLTNAP</sequence>
<dbReference type="Gene3D" id="1.20.120.1900">
    <property type="entry name" value="Gamma-tubulin complex, C-terminal domain"/>
    <property type="match status" value="1"/>
</dbReference>
<dbReference type="EMBL" id="JABDTM020019232">
    <property type="protein sequence ID" value="KAH0817571.1"/>
    <property type="molecule type" value="Genomic_DNA"/>
</dbReference>
<proteinExistence type="inferred from homology"/>
<feature type="domain" description="Gamma tubulin complex component C-terminal" evidence="7">
    <location>
        <begin position="345"/>
        <end position="649"/>
    </location>
</feature>
<dbReference type="InterPro" id="IPR007259">
    <property type="entry name" value="GCP"/>
</dbReference>
<dbReference type="GO" id="GO:0000278">
    <property type="term" value="P:mitotic cell cycle"/>
    <property type="evidence" value="ECO:0007669"/>
    <property type="project" value="TreeGrafter"/>
</dbReference>
<dbReference type="InterPro" id="IPR040457">
    <property type="entry name" value="GCP_C"/>
</dbReference>
<evidence type="ECO:0000313" key="9">
    <source>
        <dbReference type="EMBL" id="KAH0817571.1"/>
    </source>
</evidence>
<organism evidence="9 10">
    <name type="scientific">Tenebrio molitor</name>
    <name type="common">Yellow mealworm beetle</name>
    <dbReference type="NCBI Taxonomy" id="7067"/>
    <lineage>
        <taxon>Eukaryota</taxon>
        <taxon>Metazoa</taxon>
        <taxon>Ecdysozoa</taxon>
        <taxon>Arthropoda</taxon>
        <taxon>Hexapoda</taxon>
        <taxon>Insecta</taxon>
        <taxon>Pterygota</taxon>
        <taxon>Neoptera</taxon>
        <taxon>Endopterygota</taxon>
        <taxon>Coleoptera</taxon>
        <taxon>Polyphaga</taxon>
        <taxon>Cucujiformia</taxon>
        <taxon>Tenebrionidae</taxon>
        <taxon>Tenebrio</taxon>
    </lineage>
</organism>